<dbReference type="Pfam" id="PF04932">
    <property type="entry name" value="Wzy_C"/>
    <property type="match status" value="1"/>
</dbReference>
<feature type="domain" description="O-antigen ligase-related" evidence="6">
    <location>
        <begin position="200"/>
        <end position="360"/>
    </location>
</feature>
<keyword evidence="8" id="KW-1185">Reference proteome</keyword>
<feature type="transmembrane region" description="Helical" evidence="5">
    <location>
        <begin position="376"/>
        <end position="395"/>
    </location>
</feature>
<comment type="caution">
    <text evidence="7">The sequence shown here is derived from an EMBL/GenBank/DDBJ whole genome shotgun (WGS) entry which is preliminary data.</text>
</comment>
<reference evidence="8" key="1">
    <citation type="journal article" date="2019" name="Int. J. Syst. Evol. Microbiol.">
        <title>The Global Catalogue of Microorganisms (GCM) 10K type strain sequencing project: providing services to taxonomists for standard genome sequencing and annotation.</title>
        <authorList>
            <consortium name="The Broad Institute Genomics Platform"/>
            <consortium name="The Broad Institute Genome Sequencing Center for Infectious Disease"/>
            <person name="Wu L."/>
            <person name="Ma J."/>
        </authorList>
    </citation>
    <scope>NUCLEOTIDE SEQUENCE [LARGE SCALE GENOMIC DNA]</scope>
    <source>
        <strain evidence="8">KCTC 52368</strain>
    </source>
</reference>
<feature type="transmembrane region" description="Helical" evidence="5">
    <location>
        <begin position="168"/>
        <end position="188"/>
    </location>
</feature>
<proteinExistence type="predicted"/>
<feature type="transmembrane region" description="Helical" evidence="5">
    <location>
        <begin position="200"/>
        <end position="231"/>
    </location>
</feature>
<dbReference type="PANTHER" id="PTHR37422">
    <property type="entry name" value="TEICHURONIC ACID BIOSYNTHESIS PROTEIN TUAE"/>
    <property type="match status" value="1"/>
</dbReference>
<keyword evidence="7" id="KW-0436">Ligase</keyword>
<feature type="transmembrane region" description="Helical" evidence="5">
    <location>
        <begin position="20"/>
        <end position="46"/>
    </location>
</feature>
<dbReference type="EMBL" id="JBHULB010000017">
    <property type="protein sequence ID" value="MFD2588021.1"/>
    <property type="molecule type" value="Genomic_DNA"/>
</dbReference>
<evidence type="ECO:0000256" key="2">
    <source>
        <dbReference type="ARBA" id="ARBA00022692"/>
    </source>
</evidence>
<dbReference type="GO" id="GO:0016874">
    <property type="term" value="F:ligase activity"/>
    <property type="evidence" value="ECO:0007669"/>
    <property type="project" value="UniProtKB-KW"/>
</dbReference>
<feature type="transmembrane region" description="Helical" evidence="5">
    <location>
        <begin position="119"/>
        <end position="138"/>
    </location>
</feature>
<name>A0ABW5MYZ0_9FLAO</name>
<feature type="transmembrane region" description="Helical" evidence="5">
    <location>
        <begin position="237"/>
        <end position="255"/>
    </location>
</feature>
<organism evidence="7 8">
    <name type="scientific">Croceitalea marina</name>
    <dbReference type="NCBI Taxonomy" id="1775166"/>
    <lineage>
        <taxon>Bacteria</taxon>
        <taxon>Pseudomonadati</taxon>
        <taxon>Bacteroidota</taxon>
        <taxon>Flavobacteriia</taxon>
        <taxon>Flavobacteriales</taxon>
        <taxon>Flavobacteriaceae</taxon>
        <taxon>Croceitalea</taxon>
    </lineage>
</organism>
<accession>A0ABW5MYZ0</accession>
<keyword evidence="2 5" id="KW-0812">Transmembrane</keyword>
<feature type="transmembrane region" description="Helical" evidence="5">
    <location>
        <begin position="90"/>
        <end position="107"/>
    </location>
</feature>
<keyword evidence="3 5" id="KW-1133">Transmembrane helix</keyword>
<dbReference type="RefSeq" id="WP_377767560.1">
    <property type="nucleotide sequence ID" value="NZ_JBHULB010000017.1"/>
</dbReference>
<keyword evidence="4 5" id="KW-0472">Membrane</keyword>
<dbReference type="PANTHER" id="PTHR37422:SF13">
    <property type="entry name" value="LIPOPOLYSACCHARIDE BIOSYNTHESIS PROTEIN PA4999-RELATED"/>
    <property type="match status" value="1"/>
</dbReference>
<evidence type="ECO:0000313" key="8">
    <source>
        <dbReference type="Proteomes" id="UP001597526"/>
    </source>
</evidence>
<comment type="subcellular location">
    <subcellularLocation>
        <location evidence="1">Membrane</location>
        <topology evidence="1">Multi-pass membrane protein</topology>
    </subcellularLocation>
</comment>
<evidence type="ECO:0000313" key="7">
    <source>
        <dbReference type="EMBL" id="MFD2588021.1"/>
    </source>
</evidence>
<feature type="transmembrane region" description="Helical" evidence="5">
    <location>
        <begin position="344"/>
        <end position="370"/>
    </location>
</feature>
<gene>
    <name evidence="7" type="ORF">ACFSQJ_13835</name>
</gene>
<feature type="transmembrane region" description="Helical" evidence="5">
    <location>
        <begin position="58"/>
        <end position="78"/>
    </location>
</feature>
<dbReference type="Proteomes" id="UP001597526">
    <property type="component" value="Unassembled WGS sequence"/>
</dbReference>
<evidence type="ECO:0000256" key="4">
    <source>
        <dbReference type="ARBA" id="ARBA00023136"/>
    </source>
</evidence>
<evidence type="ECO:0000256" key="1">
    <source>
        <dbReference type="ARBA" id="ARBA00004141"/>
    </source>
</evidence>
<protein>
    <submittedName>
        <fullName evidence="7">O-antigen ligase family protein</fullName>
    </submittedName>
</protein>
<evidence type="ECO:0000256" key="5">
    <source>
        <dbReference type="SAM" id="Phobius"/>
    </source>
</evidence>
<evidence type="ECO:0000259" key="6">
    <source>
        <dbReference type="Pfam" id="PF04932"/>
    </source>
</evidence>
<dbReference type="InterPro" id="IPR007016">
    <property type="entry name" value="O-antigen_ligase-rel_domated"/>
</dbReference>
<sequence>MVQLNFSLNRLWSFLLYSLALFPLLPRGLESILLICFTILSFLLYLKKKRYNTDVFGLKDFFLIVLLSSIFLIYAVTICYSSNWEKGINQTIRVIPIALFPLVFGFLRKDCLSENEIGHIKYIYIFAISSGLIYLNIFSLNKLYFSDSSHWEIRQYLEMVSNVHGTYMSLWVGFGVLILFSLIVNWAVGQKLKLIMAGMVLIIYFLYWQITIGARMPLSMTIILCCIYLFFRVKSSLRFILVFFLLSGFILFLNLSESNFMQRVENVFNVEHSLPSGDYSLNFEDISSEDIRKGIFLCSWQLIKKSPLVGYGVGDVQLNLNQCYQERIPSNVYQKFLYNSHNQYLHVVLVGGVFALAVFLISLFVVLYISYWKSDYLLFSFTILTMACFMTENLISRHDGIIFYSLFNSILIFSKNEKGLSA</sequence>
<dbReference type="InterPro" id="IPR051533">
    <property type="entry name" value="WaaL-like"/>
</dbReference>
<evidence type="ECO:0000256" key="3">
    <source>
        <dbReference type="ARBA" id="ARBA00022989"/>
    </source>
</evidence>